<dbReference type="SMART" id="SM00271">
    <property type="entry name" value="DnaJ"/>
    <property type="match status" value="1"/>
</dbReference>
<keyword evidence="2" id="KW-1133">Transmembrane helix</keyword>
<sequence>MASEYTYDEDGETWPFFVMAVLSFALVPLTAKWAWRIVSSDRKKVNVPGAIDHTSTSLGLENAGSIGDFKRKRTSDRIFNKTLLVVVLGWAIVGYIGWNHTKEANLQGTFDPYAILDVAMNASEREIKSKYRKLSLKFHPDKLPQDITDAVKQEMEAAFIKINLAYKSLTDEVTRNNFLRYGHPDGPQDVKHGIALPKFLVEGKYSPLMVVIYFALVGLLLPVVVGRWWSNVKAHTRRGLHVDTAGIFTRKLTDRNPAKAATPNMLLEWLVQAHELKEVTGDMEPAQIRKLIDAHFQRQSGPSDLQKLQIVAKLPNLINGLIDIANVFRQFDVVATAVDLHKAVVSAVNPCGKYQELLQLPYVDENQVEAQPVKRLGKLFAIKEDEAGKALGITDAQKLKTTLSIAAHIPSLRILDASFKVPGEDKVTPASKAHLVVKFLVKSPRLKSCPRIDDERLKEVETMEMLRNPLKTNDEETSLPHAYAPYFPEPVANNWYAFILNQNDNRIVEGSEVCKLENIDLSNLNLAQESWISGKEGEVKISTFKIPLSQPTASVPGVSHYRLVMKNNVYFGSDVDIPLTLEVKPVPPKIPSNKEAVRDDSDDESDISDPEEDSLAGALAALRGGPVKKTEPEEEDSDEEVFTDINTDTEDES</sequence>
<dbReference type="PANTHER" id="PTHR24075">
    <property type="entry name" value="SEC63 DOMAIN-CONTAINING"/>
    <property type="match status" value="1"/>
</dbReference>
<dbReference type="GO" id="GO:0071256">
    <property type="term" value="C:translocon complex"/>
    <property type="evidence" value="ECO:0007669"/>
    <property type="project" value="EnsemblFungi"/>
</dbReference>
<proteinExistence type="predicted"/>
<evidence type="ECO:0000256" key="1">
    <source>
        <dbReference type="SAM" id="MobiDB-lite"/>
    </source>
</evidence>
<dbReference type="PANTHER" id="PTHR24075:SF0">
    <property type="entry name" value="TRANSLOCATION PROTEIN SEC63 HOMOLOG"/>
    <property type="match status" value="1"/>
</dbReference>
<feature type="region of interest" description="Disordered" evidence="1">
    <location>
        <begin position="586"/>
        <end position="653"/>
    </location>
</feature>
<dbReference type="GO" id="GO:0008320">
    <property type="term" value="F:protein transmembrane transporter activity"/>
    <property type="evidence" value="ECO:0007669"/>
    <property type="project" value="EnsemblFungi"/>
</dbReference>
<feature type="transmembrane region" description="Helical" evidence="2">
    <location>
        <begin position="208"/>
        <end position="229"/>
    </location>
</feature>
<dbReference type="GO" id="GO:0006614">
    <property type="term" value="P:SRP-dependent cotranslational protein targeting to membrane"/>
    <property type="evidence" value="ECO:0007669"/>
    <property type="project" value="EnsemblFungi"/>
</dbReference>
<dbReference type="SUPFAM" id="SSF158702">
    <property type="entry name" value="Sec63 N-terminal domain-like"/>
    <property type="match status" value="1"/>
</dbReference>
<keyword evidence="2" id="KW-0812">Transmembrane</keyword>
<dbReference type="OrthoDB" id="1734229at2759"/>
<dbReference type="InterPro" id="IPR036869">
    <property type="entry name" value="J_dom_sf"/>
</dbReference>
<dbReference type="STRING" id="294746.A5DKL7"/>
<feature type="transmembrane region" description="Helical" evidence="2">
    <location>
        <begin position="14"/>
        <end position="35"/>
    </location>
</feature>
<dbReference type="GO" id="GO:0003723">
    <property type="term" value="F:RNA binding"/>
    <property type="evidence" value="ECO:0007669"/>
    <property type="project" value="TreeGrafter"/>
</dbReference>
<evidence type="ECO:0000313" key="4">
    <source>
        <dbReference type="EMBL" id="EDK39720.2"/>
    </source>
</evidence>
<dbReference type="FunCoup" id="A5DKL7">
    <property type="interactions" value="462"/>
</dbReference>
<protein>
    <recommendedName>
        <fullName evidence="3">J domain-containing protein</fullName>
    </recommendedName>
</protein>
<dbReference type="PRINTS" id="PR00625">
    <property type="entry name" value="JDOMAIN"/>
</dbReference>
<dbReference type="RefSeq" id="XP_001484437.2">
    <property type="nucleotide sequence ID" value="XM_001484387.1"/>
</dbReference>
<evidence type="ECO:0000256" key="2">
    <source>
        <dbReference type="SAM" id="Phobius"/>
    </source>
</evidence>
<dbReference type="eggNOG" id="KOG0721">
    <property type="taxonomic scope" value="Eukaryota"/>
</dbReference>
<keyword evidence="5" id="KW-1185">Reference proteome</keyword>
<dbReference type="CDD" id="cd06257">
    <property type="entry name" value="DnaJ"/>
    <property type="match status" value="1"/>
</dbReference>
<name>A5DKL7_PICGU</name>
<feature type="compositionally biased region" description="Acidic residues" evidence="1">
    <location>
        <begin position="600"/>
        <end position="614"/>
    </location>
</feature>
<feature type="compositionally biased region" description="Acidic residues" evidence="1">
    <location>
        <begin position="632"/>
        <end position="653"/>
    </location>
</feature>
<feature type="transmembrane region" description="Helical" evidence="2">
    <location>
        <begin position="78"/>
        <end position="98"/>
    </location>
</feature>
<dbReference type="Proteomes" id="UP000001997">
    <property type="component" value="Unassembled WGS sequence"/>
</dbReference>
<dbReference type="GeneID" id="5126195"/>
<dbReference type="HOGENOM" id="CLU_014210_0_0_1"/>
<dbReference type="Gene3D" id="1.10.287.110">
    <property type="entry name" value="DnaJ domain"/>
    <property type="match status" value="1"/>
</dbReference>
<dbReference type="PROSITE" id="PS50076">
    <property type="entry name" value="DNAJ_2"/>
    <property type="match status" value="1"/>
</dbReference>
<dbReference type="Gene3D" id="2.60.40.150">
    <property type="entry name" value="C2 domain"/>
    <property type="match status" value="1"/>
</dbReference>
<dbReference type="SUPFAM" id="SSF46565">
    <property type="entry name" value="Chaperone J-domain"/>
    <property type="match status" value="1"/>
</dbReference>
<feature type="domain" description="J" evidence="3">
    <location>
        <begin position="111"/>
        <end position="182"/>
    </location>
</feature>
<dbReference type="VEuPathDB" id="FungiDB:PGUG_03818"/>
<dbReference type="EMBL" id="CH408158">
    <property type="protein sequence ID" value="EDK39720.2"/>
    <property type="molecule type" value="Genomic_DNA"/>
</dbReference>
<dbReference type="SUPFAM" id="SSF81296">
    <property type="entry name" value="E set domains"/>
    <property type="match status" value="1"/>
</dbReference>
<dbReference type="GO" id="GO:0031204">
    <property type="term" value="P:post-translational protein targeting to membrane, translocation"/>
    <property type="evidence" value="ECO:0007669"/>
    <property type="project" value="EnsemblFungi"/>
</dbReference>
<dbReference type="InParanoid" id="A5DKL7"/>
<dbReference type="KEGG" id="pgu:PGUG_03818"/>
<reference evidence="4 5" key="1">
    <citation type="journal article" date="2009" name="Nature">
        <title>Evolution of pathogenicity and sexual reproduction in eight Candida genomes.</title>
        <authorList>
            <person name="Butler G."/>
            <person name="Rasmussen M.D."/>
            <person name="Lin M.F."/>
            <person name="Santos M.A."/>
            <person name="Sakthikumar S."/>
            <person name="Munro C.A."/>
            <person name="Rheinbay E."/>
            <person name="Grabherr M."/>
            <person name="Forche A."/>
            <person name="Reedy J.L."/>
            <person name="Agrafioti I."/>
            <person name="Arnaud M.B."/>
            <person name="Bates S."/>
            <person name="Brown A.J."/>
            <person name="Brunke S."/>
            <person name="Costanzo M.C."/>
            <person name="Fitzpatrick D.A."/>
            <person name="de Groot P.W."/>
            <person name="Harris D."/>
            <person name="Hoyer L.L."/>
            <person name="Hube B."/>
            <person name="Klis F.M."/>
            <person name="Kodira C."/>
            <person name="Lennard N."/>
            <person name="Logue M.E."/>
            <person name="Martin R."/>
            <person name="Neiman A.M."/>
            <person name="Nikolaou E."/>
            <person name="Quail M.A."/>
            <person name="Quinn J."/>
            <person name="Santos M.C."/>
            <person name="Schmitzberger F.F."/>
            <person name="Sherlock G."/>
            <person name="Shah P."/>
            <person name="Silverstein K.A."/>
            <person name="Skrzypek M.S."/>
            <person name="Soll D."/>
            <person name="Staggs R."/>
            <person name="Stansfield I."/>
            <person name="Stumpf M.P."/>
            <person name="Sudbery P.E."/>
            <person name="Srikantha T."/>
            <person name="Zeng Q."/>
            <person name="Berman J."/>
            <person name="Berriman M."/>
            <person name="Heitman J."/>
            <person name="Gow N.A."/>
            <person name="Lorenz M.C."/>
            <person name="Birren B.W."/>
            <person name="Kellis M."/>
            <person name="Cuomo C.A."/>
        </authorList>
    </citation>
    <scope>NUCLEOTIDE SEQUENCE [LARGE SCALE GENOMIC DNA]</scope>
    <source>
        <strain evidence="5">ATCC 6260 / CBS 566 / DSM 6381 / JCM 1539 / NBRC 10279 / NRRL Y-324</strain>
    </source>
</reference>
<accession>A5DKL7</accession>
<organism evidence="4 5">
    <name type="scientific">Meyerozyma guilliermondii (strain ATCC 6260 / CBS 566 / DSM 6381 / JCM 1539 / NBRC 10279 / NRRL Y-324)</name>
    <name type="common">Yeast</name>
    <name type="synonym">Candida guilliermondii</name>
    <dbReference type="NCBI Taxonomy" id="294746"/>
    <lineage>
        <taxon>Eukaryota</taxon>
        <taxon>Fungi</taxon>
        <taxon>Dikarya</taxon>
        <taxon>Ascomycota</taxon>
        <taxon>Saccharomycotina</taxon>
        <taxon>Pichiomycetes</taxon>
        <taxon>Debaryomycetaceae</taxon>
        <taxon>Meyerozyma</taxon>
    </lineage>
</organism>
<dbReference type="InterPro" id="IPR035892">
    <property type="entry name" value="C2_domain_sf"/>
</dbReference>
<keyword evidence="2" id="KW-0472">Membrane</keyword>
<evidence type="ECO:0000313" key="5">
    <source>
        <dbReference type="Proteomes" id="UP000001997"/>
    </source>
</evidence>
<dbReference type="AlphaFoldDB" id="A5DKL7"/>
<dbReference type="GO" id="GO:0046967">
    <property type="term" value="P:cytosol to endoplasmic reticulum transport"/>
    <property type="evidence" value="ECO:0007669"/>
    <property type="project" value="EnsemblFungi"/>
</dbReference>
<dbReference type="OMA" id="RAILHAH"/>
<feature type="compositionally biased region" description="Low complexity" evidence="1">
    <location>
        <begin position="615"/>
        <end position="625"/>
    </location>
</feature>
<dbReference type="GO" id="GO:0031207">
    <property type="term" value="C:Sec62/Sec63 complex"/>
    <property type="evidence" value="ECO:0007669"/>
    <property type="project" value="EnsemblFungi"/>
</dbReference>
<dbReference type="InterPro" id="IPR014756">
    <property type="entry name" value="Ig_E-set"/>
</dbReference>
<evidence type="ECO:0000259" key="3">
    <source>
        <dbReference type="PROSITE" id="PS50076"/>
    </source>
</evidence>
<gene>
    <name evidence="4" type="ORF">PGUG_03818</name>
</gene>
<dbReference type="InterPro" id="IPR001623">
    <property type="entry name" value="DnaJ_domain"/>
</dbReference>
<dbReference type="Pfam" id="PF00226">
    <property type="entry name" value="DnaJ"/>
    <property type="match status" value="1"/>
</dbReference>